<dbReference type="EMBL" id="LBXN01000035">
    <property type="protein sequence ID" value="KKR32701.1"/>
    <property type="molecule type" value="Genomic_DNA"/>
</dbReference>
<dbReference type="AlphaFoldDB" id="A0A0G0Q5U3"/>
<gene>
    <name evidence="1" type="ORF">UT63_C0035G0014</name>
</gene>
<sequence length="331" mass="38855">MKKNSLQMDKNQIIIYESDDGKARVEVRFENENVWLTQAQMAELFDRDQSVISKHIKNVLDEKELDKKSNMQNLHTAISDKPVVLYSLDVIISVGYRVKSLRGTQFRIWATERLKEYIIKGFTMDDVRLKQGGYKSRYFEEILQRIRDIRSSERMLYQKVTDIYATAIDYRRNAKETDIFFKTVQNKMHYAVTGTTAAEIIAQRVDKNKKNLGLTNFSGYNPIKNDIYIAKNYLYEKELQMLNRIVDAYLSFAEIQAISEKAMTMKEWIKKLDEYLMLMGKGILKNAGKVSMAEAQEKADEEFVEYKKVQDKNYISDFDRLAKKLLKKVKK</sequence>
<protein>
    <recommendedName>
        <fullName evidence="3">Cell filamentation protein Fic</fullName>
    </recommendedName>
</protein>
<organism evidence="1 2">
    <name type="scientific">Candidatus Gottesmanbacteria bacterium GW2011_GWC2_39_8</name>
    <dbReference type="NCBI Taxonomy" id="1618450"/>
    <lineage>
        <taxon>Bacteria</taxon>
        <taxon>Candidatus Gottesmaniibacteriota</taxon>
    </lineage>
</organism>
<name>A0A0G0Q5U3_9BACT</name>
<evidence type="ECO:0008006" key="3">
    <source>
        <dbReference type="Google" id="ProtNLM"/>
    </source>
</evidence>
<dbReference type="Proteomes" id="UP000034539">
    <property type="component" value="Unassembled WGS sequence"/>
</dbReference>
<comment type="caution">
    <text evidence="1">The sequence shown here is derived from an EMBL/GenBank/DDBJ whole genome shotgun (WGS) entry which is preliminary data.</text>
</comment>
<reference evidence="1 2" key="1">
    <citation type="journal article" date="2015" name="Nature">
        <title>rRNA introns, odd ribosomes, and small enigmatic genomes across a large radiation of phyla.</title>
        <authorList>
            <person name="Brown C.T."/>
            <person name="Hug L.A."/>
            <person name="Thomas B.C."/>
            <person name="Sharon I."/>
            <person name="Castelle C.J."/>
            <person name="Singh A."/>
            <person name="Wilkins M.J."/>
            <person name="Williams K.H."/>
            <person name="Banfield J.F."/>
        </authorList>
    </citation>
    <scope>NUCLEOTIDE SEQUENCE [LARGE SCALE GENOMIC DNA]</scope>
</reference>
<accession>A0A0G0Q5U3</accession>
<dbReference type="InterPro" id="IPR011204">
    <property type="entry name" value="Virulence_RhuM-like"/>
</dbReference>
<dbReference type="Pfam" id="PF13310">
    <property type="entry name" value="Virulence_RhuM"/>
    <property type="match status" value="1"/>
</dbReference>
<dbReference type="PANTHER" id="PTHR35810">
    <property type="entry name" value="CYTOPLASMIC PROTEIN-RELATED"/>
    <property type="match status" value="1"/>
</dbReference>
<dbReference type="PIRSF" id="PIRSF015268">
    <property type="entry name" value="Virulence_RhuM"/>
    <property type="match status" value="1"/>
</dbReference>
<proteinExistence type="predicted"/>
<evidence type="ECO:0000313" key="2">
    <source>
        <dbReference type="Proteomes" id="UP000034539"/>
    </source>
</evidence>
<evidence type="ECO:0000313" key="1">
    <source>
        <dbReference type="EMBL" id="KKR32701.1"/>
    </source>
</evidence>
<dbReference type="PANTHER" id="PTHR35810:SF1">
    <property type="entry name" value="CYTOPLASMIC PROTEIN"/>
    <property type="match status" value="1"/>
</dbReference>
<dbReference type="PATRIC" id="fig|1618450.3.peg.812"/>